<feature type="transmembrane region" description="Helical" evidence="10">
    <location>
        <begin position="42"/>
        <end position="64"/>
    </location>
</feature>
<evidence type="ECO:0000256" key="6">
    <source>
        <dbReference type="ARBA" id="ARBA00022692"/>
    </source>
</evidence>
<evidence type="ECO:0000256" key="9">
    <source>
        <dbReference type="ARBA" id="ARBA00023136"/>
    </source>
</evidence>
<protein>
    <recommendedName>
        <fullName evidence="10">Flagellar protein FliL</fullName>
    </recommendedName>
</protein>
<keyword evidence="4" id="KW-1003">Cell membrane</keyword>
<dbReference type="PANTHER" id="PTHR35091:SF2">
    <property type="entry name" value="FLAGELLAR PROTEIN FLIL"/>
    <property type="match status" value="1"/>
</dbReference>
<keyword evidence="12" id="KW-0966">Cell projection</keyword>
<evidence type="ECO:0000256" key="4">
    <source>
        <dbReference type="ARBA" id="ARBA00022475"/>
    </source>
</evidence>
<evidence type="ECO:0000313" key="12">
    <source>
        <dbReference type="EMBL" id="USG59833.1"/>
    </source>
</evidence>
<keyword evidence="5 10" id="KW-0145">Chemotaxis</keyword>
<feature type="region of interest" description="Disordered" evidence="11">
    <location>
        <begin position="1"/>
        <end position="33"/>
    </location>
</feature>
<comment type="function">
    <text evidence="1 10">Controls the rotational direction of flagella during chemotaxis.</text>
</comment>
<dbReference type="RefSeq" id="WP_251932603.1">
    <property type="nucleotide sequence ID" value="NZ_CP098747.1"/>
</dbReference>
<feature type="compositionally biased region" description="Acidic residues" evidence="11">
    <location>
        <begin position="12"/>
        <end position="29"/>
    </location>
</feature>
<keyword evidence="9 10" id="KW-0472">Membrane</keyword>
<evidence type="ECO:0000256" key="5">
    <source>
        <dbReference type="ARBA" id="ARBA00022500"/>
    </source>
</evidence>
<dbReference type="EMBL" id="CP098747">
    <property type="protein sequence ID" value="USG59833.1"/>
    <property type="molecule type" value="Genomic_DNA"/>
</dbReference>
<evidence type="ECO:0000256" key="8">
    <source>
        <dbReference type="ARBA" id="ARBA00022989"/>
    </source>
</evidence>
<reference evidence="12" key="1">
    <citation type="submission" date="2022-06" db="EMBL/GenBank/DDBJ databases">
        <title>Sneathiella actinostolidae sp. nov., isolated from a sea anemonein the Western Pacific Ocean.</title>
        <authorList>
            <person name="Wei M.J."/>
        </authorList>
    </citation>
    <scope>NUCLEOTIDE SEQUENCE</scope>
    <source>
        <strain evidence="12">PHK-P5</strain>
    </source>
</reference>
<evidence type="ECO:0000256" key="2">
    <source>
        <dbReference type="ARBA" id="ARBA00004162"/>
    </source>
</evidence>
<gene>
    <name evidence="12" type="ORF">NBZ79_11660</name>
</gene>
<evidence type="ECO:0000256" key="10">
    <source>
        <dbReference type="RuleBase" id="RU364125"/>
    </source>
</evidence>
<dbReference type="InterPro" id="IPR005503">
    <property type="entry name" value="FliL"/>
</dbReference>
<organism evidence="12 13">
    <name type="scientific">Sneathiella marina</name>
    <dbReference type="NCBI Taxonomy" id="2950108"/>
    <lineage>
        <taxon>Bacteria</taxon>
        <taxon>Pseudomonadati</taxon>
        <taxon>Pseudomonadota</taxon>
        <taxon>Alphaproteobacteria</taxon>
        <taxon>Sneathiellales</taxon>
        <taxon>Sneathiellaceae</taxon>
        <taxon>Sneathiella</taxon>
    </lineage>
</organism>
<comment type="subcellular location">
    <subcellularLocation>
        <location evidence="10">Cell inner membrane</location>
    </subcellularLocation>
    <subcellularLocation>
        <location evidence="2">Cell membrane</location>
        <topology evidence="2">Single-pass membrane protein</topology>
    </subcellularLocation>
</comment>
<evidence type="ECO:0000256" key="3">
    <source>
        <dbReference type="ARBA" id="ARBA00008281"/>
    </source>
</evidence>
<keyword evidence="7 10" id="KW-0283">Flagellar rotation</keyword>
<evidence type="ECO:0000256" key="7">
    <source>
        <dbReference type="ARBA" id="ARBA00022779"/>
    </source>
</evidence>
<keyword evidence="10" id="KW-0997">Cell inner membrane</keyword>
<dbReference type="Pfam" id="PF03748">
    <property type="entry name" value="FliL"/>
    <property type="match status" value="1"/>
</dbReference>
<evidence type="ECO:0000256" key="1">
    <source>
        <dbReference type="ARBA" id="ARBA00002254"/>
    </source>
</evidence>
<keyword evidence="13" id="KW-1185">Reference proteome</keyword>
<keyword evidence="12" id="KW-0282">Flagellum</keyword>
<evidence type="ECO:0000313" key="13">
    <source>
        <dbReference type="Proteomes" id="UP001056291"/>
    </source>
</evidence>
<evidence type="ECO:0000256" key="11">
    <source>
        <dbReference type="SAM" id="MobiDB-lite"/>
    </source>
</evidence>
<name>A0ABY4VY24_9PROT</name>
<dbReference type="PANTHER" id="PTHR35091">
    <property type="entry name" value="FLAGELLAR PROTEIN FLIL"/>
    <property type="match status" value="1"/>
</dbReference>
<keyword evidence="12" id="KW-0969">Cilium</keyword>
<keyword evidence="6 10" id="KW-0812">Transmembrane</keyword>
<accession>A0ABY4VY24</accession>
<dbReference type="Proteomes" id="UP001056291">
    <property type="component" value="Chromosome"/>
</dbReference>
<sequence>MTVGRVRRSMVDEAEDSELDADLEEDGDESAPKKKKKLSGKVLVLFILLPILVIGGGAGGAYFAGLFDSPGPTEEEIAAAAAEKNKQVVFYDLPEMLVNLNTGTAANSFLKLGVSLELEDETAVADLELLIPRVMDNFQVYLRELRKEDLSGSAGVYRLKEELLMRINASVGPIKVNDVLFKEMLVQ</sequence>
<comment type="similarity">
    <text evidence="3 10">Belongs to the FliL family.</text>
</comment>
<proteinExistence type="inferred from homology"/>
<keyword evidence="8 10" id="KW-1133">Transmembrane helix</keyword>